<evidence type="ECO:0000313" key="2">
    <source>
        <dbReference type="Ensembl" id="ENSCSEP00000022974.1"/>
    </source>
</evidence>
<dbReference type="PANTHER" id="PTHR10513">
    <property type="entry name" value="DEOXYNUCLEOSIDE KINASE"/>
    <property type="match status" value="1"/>
</dbReference>
<dbReference type="PANTHER" id="PTHR10513:SF8">
    <property type="entry name" value="DEOXYGUANOSINE KINASE, MITOCHONDRIAL"/>
    <property type="match status" value="1"/>
</dbReference>
<dbReference type="InterPro" id="IPR031314">
    <property type="entry name" value="DNK_dom"/>
</dbReference>
<protein>
    <recommendedName>
        <fullName evidence="1">Deoxynucleoside kinase domain-containing protein</fullName>
    </recommendedName>
</protein>
<sequence length="211" mass="24693">MMYRDSQCWSYTFQTFSCMSRLRTQLEPVPARLLYSKGTPVQLYERSVYSDRYIFALNMFKLGCINSTEWAVCQDWHSFVVEQLGHQVELEGIIFLRLRFSAQLLLHHNGPIQRPHYCGRSTDPPVNLTLDSTVTREQDPQIFELLHLRQDFIPDPKGAYHLFPVENHGLGLRGANFHPSCVTLYCKPPQCMLQVLVRRSQQHHIICKKQR</sequence>
<dbReference type="GeneTree" id="ENSGT00940000159627"/>
<dbReference type="InParanoid" id="A0A3P8W8K3"/>
<accession>A0A3P8W8K3</accession>
<proteinExistence type="predicted"/>
<dbReference type="Ensembl" id="ENSCSET00000023269.1">
    <property type="protein sequence ID" value="ENSCSEP00000022974.1"/>
    <property type="gene ID" value="ENSCSEG00000014643.1"/>
</dbReference>
<dbReference type="InterPro" id="IPR027417">
    <property type="entry name" value="P-loop_NTPase"/>
</dbReference>
<keyword evidence="3" id="KW-1185">Reference proteome</keyword>
<feature type="domain" description="Deoxynucleoside kinase" evidence="1">
    <location>
        <begin position="1"/>
        <end position="99"/>
    </location>
</feature>
<dbReference type="GO" id="GO:0005739">
    <property type="term" value="C:mitochondrion"/>
    <property type="evidence" value="ECO:0007669"/>
    <property type="project" value="TreeGrafter"/>
</dbReference>
<evidence type="ECO:0000313" key="3">
    <source>
        <dbReference type="Proteomes" id="UP000265120"/>
    </source>
</evidence>
<dbReference type="GO" id="GO:0004138">
    <property type="term" value="F:deoxyguanosine kinase activity"/>
    <property type="evidence" value="ECO:0007669"/>
    <property type="project" value="TreeGrafter"/>
</dbReference>
<evidence type="ECO:0000259" key="1">
    <source>
        <dbReference type="Pfam" id="PF01712"/>
    </source>
</evidence>
<reference evidence="2" key="2">
    <citation type="submission" date="2025-08" db="UniProtKB">
        <authorList>
            <consortium name="Ensembl"/>
        </authorList>
    </citation>
    <scope>IDENTIFICATION</scope>
</reference>
<dbReference type="SUPFAM" id="SSF52540">
    <property type="entry name" value="P-loop containing nucleoside triphosphate hydrolases"/>
    <property type="match status" value="1"/>
</dbReference>
<dbReference type="Gene3D" id="3.40.50.300">
    <property type="entry name" value="P-loop containing nucleotide triphosphate hydrolases"/>
    <property type="match status" value="1"/>
</dbReference>
<name>A0A3P8W8K3_CYNSE</name>
<reference evidence="2 3" key="1">
    <citation type="journal article" date="2014" name="Nat. Genet.">
        <title>Whole-genome sequence of a flatfish provides insights into ZW sex chromosome evolution and adaptation to a benthic lifestyle.</title>
        <authorList>
            <person name="Chen S."/>
            <person name="Zhang G."/>
            <person name="Shao C."/>
            <person name="Huang Q."/>
            <person name="Liu G."/>
            <person name="Zhang P."/>
            <person name="Song W."/>
            <person name="An N."/>
            <person name="Chalopin D."/>
            <person name="Volff J.N."/>
            <person name="Hong Y."/>
            <person name="Li Q."/>
            <person name="Sha Z."/>
            <person name="Zhou H."/>
            <person name="Xie M."/>
            <person name="Yu Q."/>
            <person name="Liu Y."/>
            <person name="Xiang H."/>
            <person name="Wang N."/>
            <person name="Wu K."/>
            <person name="Yang C."/>
            <person name="Zhou Q."/>
            <person name="Liao X."/>
            <person name="Yang L."/>
            <person name="Hu Q."/>
            <person name="Zhang J."/>
            <person name="Meng L."/>
            <person name="Jin L."/>
            <person name="Tian Y."/>
            <person name="Lian J."/>
            <person name="Yang J."/>
            <person name="Miao G."/>
            <person name="Liu S."/>
            <person name="Liang Z."/>
            <person name="Yan F."/>
            <person name="Li Y."/>
            <person name="Sun B."/>
            <person name="Zhang H."/>
            <person name="Zhang J."/>
            <person name="Zhu Y."/>
            <person name="Du M."/>
            <person name="Zhao Y."/>
            <person name="Schartl M."/>
            <person name="Tang Q."/>
            <person name="Wang J."/>
        </authorList>
    </citation>
    <scope>NUCLEOTIDE SEQUENCE</scope>
</reference>
<dbReference type="InterPro" id="IPR050566">
    <property type="entry name" value="Deoxyribonucleoside_kinase"/>
</dbReference>
<organism evidence="2 3">
    <name type="scientific">Cynoglossus semilaevis</name>
    <name type="common">Tongue sole</name>
    <dbReference type="NCBI Taxonomy" id="244447"/>
    <lineage>
        <taxon>Eukaryota</taxon>
        <taxon>Metazoa</taxon>
        <taxon>Chordata</taxon>
        <taxon>Craniata</taxon>
        <taxon>Vertebrata</taxon>
        <taxon>Euteleostomi</taxon>
        <taxon>Actinopterygii</taxon>
        <taxon>Neopterygii</taxon>
        <taxon>Teleostei</taxon>
        <taxon>Neoteleostei</taxon>
        <taxon>Acanthomorphata</taxon>
        <taxon>Carangaria</taxon>
        <taxon>Pleuronectiformes</taxon>
        <taxon>Pleuronectoidei</taxon>
        <taxon>Cynoglossidae</taxon>
        <taxon>Cynoglossinae</taxon>
        <taxon>Cynoglossus</taxon>
    </lineage>
</organism>
<dbReference type="Proteomes" id="UP000265120">
    <property type="component" value="Chromosome W"/>
</dbReference>
<dbReference type="AlphaFoldDB" id="A0A3P8W8K3"/>
<dbReference type="STRING" id="244447.ENSCSEP00000022974"/>
<dbReference type="Pfam" id="PF01712">
    <property type="entry name" value="dNK"/>
    <property type="match status" value="1"/>
</dbReference>
<reference evidence="2" key="3">
    <citation type="submission" date="2025-09" db="UniProtKB">
        <authorList>
            <consortium name="Ensembl"/>
        </authorList>
    </citation>
    <scope>IDENTIFICATION</scope>
</reference>